<proteinExistence type="predicted"/>
<protein>
    <recommendedName>
        <fullName evidence="4">Cytochrome</fullName>
    </recommendedName>
</protein>
<evidence type="ECO:0000313" key="3">
    <source>
        <dbReference type="Proteomes" id="UP001321473"/>
    </source>
</evidence>
<organism evidence="2 3">
    <name type="scientific">Amblyomma americanum</name>
    <name type="common">Lone star tick</name>
    <dbReference type="NCBI Taxonomy" id="6943"/>
    <lineage>
        <taxon>Eukaryota</taxon>
        <taxon>Metazoa</taxon>
        <taxon>Ecdysozoa</taxon>
        <taxon>Arthropoda</taxon>
        <taxon>Chelicerata</taxon>
        <taxon>Arachnida</taxon>
        <taxon>Acari</taxon>
        <taxon>Parasitiformes</taxon>
        <taxon>Ixodida</taxon>
        <taxon>Ixodoidea</taxon>
        <taxon>Ixodidae</taxon>
        <taxon>Amblyomminae</taxon>
        <taxon>Amblyomma</taxon>
    </lineage>
</organism>
<dbReference type="Proteomes" id="UP001321473">
    <property type="component" value="Unassembled WGS sequence"/>
</dbReference>
<gene>
    <name evidence="2" type="ORF">V5799_008845</name>
</gene>
<comment type="caution">
    <text evidence="2">The sequence shown here is derived from an EMBL/GenBank/DDBJ whole genome shotgun (WGS) entry which is preliminary data.</text>
</comment>
<evidence type="ECO:0000256" key="1">
    <source>
        <dbReference type="SAM" id="Phobius"/>
    </source>
</evidence>
<keyword evidence="3" id="KW-1185">Reference proteome</keyword>
<keyword evidence="1" id="KW-0472">Membrane</keyword>
<evidence type="ECO:0008006" key="4">
    <source>
        <dbReference type="Google" id="ProtNLM"/>
    </source>
</evidence>
<dbReference type="AlphaFoldDB" id="A0AAQ4FDH7"/>
<dbReference type="EMBL" id="JARKHS020004263">
    <property type="protein sequence ID" value="KAK8784791.1"/>
    <property type="molecule type" value="Genomic_DNA"/>
</dbReference>
<name>A0AAQ4FDH7_AMBAM</name>
<sequence length="102" mass="11691">MSVLLEKLISFLGDWRWITTALVFAVTYFVGRFYHKVSKYPKGPFPLPLVGNLLNQVTTDKQDKAPFISETSPAARVQSEFWRLEYIASSIMCNALSERTTR</sequence>
<evidence type="ECO:0000313" key="2">
    <source>
        <dbReference type="EMBL" id="KAK8784791.1"/>
    </source>
</evidence>
<reference evidence="2 3" key="1">
    <citation type="journal article" date="2023" name="Arcadia Sci">
        <title>De novo assembly of a long-read Amblyomma americanum tick genome.</title>
        <authorList>
            <person name="Chou S."/>
            <person name="Poskanzer K.E."/>
            <person name="Rollins M."/>
            <person name="Thuy-Boun P.S."/>
        </authorList>
    </citation>
    <scope>NUCLEOTIDE SEQUENCE [LARGE SCALE GENOMIC DNA]</scope>
    <source>
        <strain evidence="2">F_SG_1</strain>
        <tissue evidence="2">Salivary glands</tissue>
    </source>
</reference>
<keyword evidence="1" id="KW-0812">Transmembrane</keyword>
<keyword evidence="1" id="KW-1133">Transmembrane helix</keyword>
<feature type="transmembrane region" description="Helical" evidence="1">
    <location>
        <begin position="15"/>
        <end position="34"/>
    </location>
</feature>
<accession>A0AAQ4FDH7</accession>